<keyword evidence="1" id="KW-0548">Nucleotidyltransferase</keyword>
<dbReference type="Proteomes" id="UP000239800">
    <property type="component" value="Unassembled WGS sequence"/>
</dbReference>
<dbReference type="InterPro" id="IPR003329">
    <property type="entry name" value="Cytidylyl_trans"/>
</dbReference>
<proteinExistence type="predicted"/>
<dbReference type="InterPro" id="IPR050793">
    <property type="entry name" value="CMP-NeuNAc_synthase"/>
</dbReference>
<evidence type="ECO:0000313" key="2">
    <source>
        <dbReference type="Proteomes" id="UP000239800"/>
    </source>
</evidence>
<comment type="caution">
    <text evidence="1">The sequence shown here is derived from an EMBL/GenBank/DDBJ whole genome shotgun (WGS) entry which is preliminary data.</text>
</comment>
<gene>
    <name evidence="1" type="ORF">BST85_02435</name>
</gene>
<accession>A0A2S7KMN0</accession>
<dbReference type="RefSeq" id="WP_104811810.1">
    <property type="nucleotide sequence ID" value="NZ_MQUB01000001.1"/>
</dbReference>
<dbReference type="Pfam" id="PF02348">
    <property type="entry name" value="CTP_transf_3"/>
    <property type="match status" value="1"/>
</dbReference>
<dbReference type="Gene3D" id="3.90.550.10">
    <property type="entry name" value="Spore Coat Polysaccharide Biosynthesis Protein SpsA, Chain A"/>
    <property type="match status" value="1"/>
</dbReference>
<sequence>MRILGLVPARGGSKGIPGKNAKILSGKPLIQYTLEAAKAAESLTELIVSTDSDELMQLSRNLGVEAPFKRPDELASDTASSLAVVQHAVSYLQTLGREFDAVCLLQPTTPFRTASDIDSAVARFIDGGYDSLLSVREVPHQFHPDWVYLSSNDETISLATGTSTPKPQRQLLKKAYYRDGAIYITRITTLKKDSLYGDRIGYVVNDSQRFVNIDDWEDWQRAERILKEQ</sequence>
<organism evidence="1 2">
    <name type="scientific">Aureitalea marina</name>
    <dbReference type="NCBI Taxonomy" id="930804"/>
    <lineage>
        <taxon>Bacteria</taxon>
        <taxon>Pseudomonadati</taxon>
        <taxon>Bacteroidota</taxon>
        <taxon>Flavobacteriia</taxon>
        <taxon>Flavobacteriales</taxon>
        <taxon>Flavobacteriaceae</taxon>
        <taxon>Aureitalea</taxon>
    </lineage>
</organism>
<dbReference type="AlphaFoldDB" id="A0A2S7KMN0"/>
<dbReference type="GO" id="GO:0008781">
    <property type="term" value="F:N-acylneuraminate cytidylyltransferase activity"/>
    <property type="evidence" value="ECO:0007669"/>
    <property type="project" value="TreeGrafter"/>
</dbReference>
<protein>
    <submittedName>
        <fullName evidence="1">Acylneuraminate cytidylyltransferase</fullName>
    </submittedName>
</protein>
<dbReference type="EMBL" id="MQUB01000001">
    <property type="protein sequence ID" value="PQB03889.1"/>
    <property type="molecule type" value="Genomic_DNA"/>
</dbReference>
<keyword evidence="1" id="KW-0808">Transferase</keyword>
<evidence type="ECO:0000313" key="1">
    <source>
        <dbReference type="EMBL" id="PQB03889.1"/>
    </source>
</evidence>
<dbReference type="OrthoDB" id="9805604at2"/>
<dbReference type="PANTHER" id="PTHR21485:SF3">
    <property type="entry name" value="N-ACYLNEURAMINATE CYTIDYLYLTRANSFERASE"/>
    <property type="match status" value="1"/>
</dbReference>
<dbReference type="SUPFAM" id="SSF53448">
    <property type="entry name" value="Nucleotide-diphospho-sugar transferases"/>
    <property type="match status" value="1"/>
</dbReference>
<dbReference type="PANTHER" id="PTHR21485">
    <property type="entry name" value="HAD SUPERFAMILY MEMBERS CMAS AND KDSC"/>
    <property type="match status" value="1"/>
</dbReference>
<dbReference type="CDD" id="cd02513">
    <property type="entry name" value="CMP-NeuAc_Synthase"/>
    <property type="match status" value="1"/>
</dbReference>
<reference evidence="1 2" key="1">
    <citation type="submission" date="2016-11" db="EMBL/GenBank/DDBJ databases">
        <title>Trade-off between light-utilization and light-protection in marine flavobacteria.</title>
        <authorList>
            <person name="Kumagai Y."/>
        </authorList>
    </citation>
    <scope>NUCLEOTIDE SEQUENCE [LARGE SCALE GENOMIC DNA]</scope>
    <source>
        <strain evidence="1 2">NBRC 107741</strain>
    </source>
</reference>
<dbReference type="InterPro" id="IPR029044">
    <property type="entry name" value="Nucleotide-diphossugar_trans"/>
</dbReference>
<name>A0A2S7KMN0_9FLAO</name>
<keyword evidence="2" id="KW-1185">Reference proteome</keyword>